<gene>
    <name evidence="2" type="ORF">GYMLUDRAFT_59633</name>
</gene>
<proteinExistence type="predicted"/>
<dbReference type="OrthoDB" id="2437251at2759"/>
<evidence type="ECO:0000313" key="2">
    <source>
        <dbReference type="EMBL" id="KIK60122.1"/>
    </source>
</evidence>
<protein>
    <recommendedName>
        <fullName evidence="1">MULE transposase domain-containing protein</fullName>
    </recommendedName>
</protein>
<dbReference type="AlphaFoldDB" id="A0A0D0CN54"/>
<name>A0A0D0CN54_9AGAR</name>
<dbReference type="Pfam" id="PF10551">
    <property type="entry name" value="MULE"/>
    <property type="match status" value="1"/>
</dbReference>
<accession>A0A0D0CN54</accession>
<organism evidence="2 3">
    <name type="scientific">Collybiopsis luxurians FD-317 M1</name>
    <dbReference type="NCBI Taxonomy" id="944289"/>
    <lineage>
        <taxon>Eukaryota</taxon>
        <taxon>Fungi</taxon>
        <taxon>Dikarya</taxon>
        <taxon>Basidiomycota</taxon>
        <taxon>Agaricomycotina</taxon>
        <taxon>Agaricomycetes</taxon>
        <taxon>Agaricomycetidae</taxon>
        <taxon>Agaricales</taxon>
        <taxon>Marasmiineae</taxon>
        <taxon>Omphalotaceae</taxon>
        <taxon>Collybiopsis</taxon>
        <taxon>Collybiopsis luxurians</taxon>
    </lineage>
</organism>
<dbReference type="Proteomes" id="UP000053593">
    <property type="component" value="Unassembled WGS sequence"/>
</dbReference>
<sequence>MDCTDSCKLYLSLDVFFLIISAPSYHSKKDHKHTDYTCFIYNCTQQQNWQHKSKKNQCKGAIPCNKLSMHSHPCEGWLGIPIHSDSTTVLVSLKNMDNYEPYFNIEIPQHIKEFVQNHASLSSTGQHQKSIQLALKKVSSEELMRSGFPTSLSTQQLHFVWWKCCKSLVYARELSLDSAWNTNGSGYKVYAVLGEVAGSGCPLAYLLICAEDSSPGGKEQFIIALLNHLKEVWDIKASITLTDKDLSETNAFLDVYPEEKYQLCFWHALDAVQKQLSILRQKPKHYNEVKAHQEFSFIDKKFVPIYQSQELNLVHPSYFFGIQALKNRWVQ</sequence>
<dbReference type="InterPro" id="IPR018289">
    <property type="entry name" value="MULE_transposase_dom"/>
</dbReference>
<dbReference type="EMBL" id="KN834776">
    <property type="protein sequence ID" value="KIK60122.1"/>
    <property type="molecule type" value="Genomic_DNA"/>
</dbReference>
<evidence type="ECO:0000313" key="3">
    <source>
        <dbReference type="Proteomes" id="UP000053593"/>
    </source>
</evidence>
<keyword evidence="3" id="KW-1185">Reference proteome</keyword>
<feature type="domain" description="MULE transposase" evidence="1">
    <location>
        <begin position="174"/>
        <end position="269"/>
    </location>
</feature>
<evidence type="ECO:0000259" key="1">
    <source>
        <dbReference type="Pfam" id="PF10551"/>
    </source>
</evidence>
<reference evidence="2 3" key="1">
    <citation type="submission" date="2014-04" db="EMBL/GenBank/DDBJ databases">
        <title>Evolutionary Origins and Diversification of the Mycorrhizal Mutualists.</title>
        <authorList>
            <consortium name="DOE Joint Genome Institute"/>
            <consortium name="Mycorrhizal Genomics Consortium"/>
            <person name="Kohler A."/>
            <person name="Kuo A."/>
            <person name="Nagy L.G."/>
            <person name="Floudas D."/>
            <person name="Copeland A."/>
            <person name="Barry K.W."/>
            <person name="Cichocki N."/>
            <person name="Veneault-Fourrey C."/>
            <person name="LaButti K."/>
            <person name="Lindquist E.A."/>
            <person name="Lipzen A."/>
            <person name="Lundell T."/>
            <person name="Morin E."/>
            <person name="Murat C."/>
            <person name="Riley R."/>
            <person name="Ohm R."/>
            <person name="Sun H."/>
            <person name="Tunlid A."/>
            <person name="Henrissat B."/>
            <person name="Grigoriev I.V."/>
            <person name="Hibbett D.S."/>
            <person name="Martin F."/>
        </authorList>
    </citation>
    <scope>NUCLEOTIDE SEQUENCE [LARGE SCALE GENOMIC DNA]</scope>
    <source>
        <strain evidence="2 3">FD-317 M1</strain>
    </source>
</reference>
<dbReference type="HOGENOM" id="CLU_839525_0_0_1"/>